<dbReference type="Proteomes" id="UP001595696">
    <property type="component" value="Unassembled WGS sequence"/>
</dbReference>
<protein>
    <submittedName>
        <fullName evidence="3">Fatty acid desaturase family protein</fullName>
    </submittedName>
</protein>
<dbReference type="PANTHER" id="PTHR19353:SF19">
    <property type="entry name" value="DELTA(5) FATTY ACID DESATURASE C-RELATED"/>
    <property type="match status" value="1"/>
</dbReference>
<reference evidence="4" key="1">
    <citation type="journal article" date="2019" name="Int. J. Syst. Evol. Microbiol.">
        <title>The Global Catalogue of Microorganisms (GCM) 10K type strain sequencing project: providing services to taxonomists for standard genome sequencing and annotation.</title>
        <authorList>
            <consortium name="The Broad Institute Genomics Platform"/>
            <consortium name="The Broad Institute Genome Sequencing Center for Infectious Disease"/>
            <person name="Wu L."/>
            <person name="Ma J."/>
        </authorList>
    </citation>
    <scope>NUCLEOTIDE SEQUENCE [LARGE SCALE GENOMIC DNA]</scope>
    <source>
        <strain evidence="4">CGMCC 4.7330</strain>
    </source>
</reference>
<dbReference type="CDD" id="cd03506">
    <property type="entry name" value="Delta6-FADS-like"/>
    <property type="match status" value="1"/>
</dbReference>
<feature type="transmembrane region" description="Helical" evidence="1">
    <location>
        <begin position="37"/>
        <end position="56"/>
    </location>
</feature>
<feature type="transmembrane region" description="Helical" evidence="1">
    <location>
        <begin position="62"/>
        <end position="80"/>
    </location>
</feature>
<accession>A0ABV8DST8</accession>
<keyword evidence="1" id="KW-0472">Membrane</keyword>
<dbReference type="PIRSF" id="PIRSF015921">
    <property type="entry name" value="FA_sphinglp_des"/>
    <property type="match status" value="1"/>
</dbReference>
<dbReference type="Pfam" id="PF00487">
    <property type="entry name" value="FA_desaturase"/>
    <property type="match status" value="1"/>
</dbReference>
<feature type="transmembrane region" description="Helical" evidence="1">
    <location>
        <begin position="196"/>
        <end position="214"/>
    </location>
</feature>
<feature type="domain" description="Fatty acid desaturase" evidence="2">
    <location>
        <begin position="61"/>
        <end position="318"/>
    </location>
</feature>
<comment type="caution">
    <text evidence="3">The sequence shown here is derived from an EMBL/GenBank/DDBJ whole genome shotgun (WGS) entry which is preliminary data.</text>
</comment>
<name>A0ABV8DST8_9NOCA</name>
<keyword evidence="1" id="KW-0812">Transmembrane</keyword>
<dbReference type="PANTHER" id="PTHR19353">
    <property type="entry name" value="FATTY ACID DESATURASE 2"/>
    <property type="match status" value="1"/>
</dbReference>
<evidence type="ECO:0000313" key="3">
    <source>
        <dbReference type="EMBL" id="MFC3962482.1"/>
    </source>
</evidence>
<sequence>MRPVAEKRADAARGSEFAVLLRRVREAGLLEPAVPQYITHTAVTVGLLLGCYALLIGLGDSWWTLGIAVALAALFAQFAFLGHDAGHKQIFASRKANHVYGALVGNLLIGVSIGWWTSNHNKHHAHPNTEDADPDIMGILAHSGARARMASGVKRLVVRHQGVLFFPMLTLEGLSLRISSWRGVLRWPIPNRGWEAALLASHALGYLLLVFLVLSPVKALVFVAVHQALFGLYMGTTFAPNHKGMAVLSADDTTGHLRKQVLTSRNVLGGRLLDTAFGGLNYQVEHHLFPSMPRPHLRRAQPMVAAYCAEIGLPYRATGFVASYREALGHLHAVGKEAGRAPSA</sequence>
<evidence type="ECO:0000259" key="2">
    <source>
        <dbReference type="Pfam" id="PF00487"/>
    </source>
</evidence>
<gene>
    <name evidence="3" type="ORF">ACFO0B_10845</name>
</gene>
<dbReference type="EMBL" id="JBHSAX010000009">
    <property type="protein sequence ID" value="MFC3962482.1"/>
    <property type="molecule type" value="Genomic_DNA"/>
</dbReference>
<proteinExistence type="predicted"/>
<feature type="transmembrane region" description="Helical" evidence="1">
    <location>
        <begin position="100"/>
        <end position="118"/>
    </location>
</feature>
<dbReference type="InterPro" id="IPR005804">
    <property type="entry name" value="FA_desaturase_dom"/>
</dbReference>
<keyword evidence="1" id="KW-1133">Transmembrane helix</keyword>
<dbReference type="RefSeq" id="WP_378612283.1">
    <property type="nucleotide sequence ID" value="NZ_JBHSAX010000009.1"/>
</dbReference>
<organism evidence="3 4">
    <name type="scientific">Nocardia jiangsuensis</name>
    <dbReference type="NCBI Taxonomy" id="1691563"/>
    <lineage>
        <taxon>Bacteria</taxon>
        <taxon>Bacillati</taxon>
        <taxon>Actinomycetota</taxon>
        <taxon>Actinomycetes</taxon>
        <taxon>Mycobacteriales</taxon>
        <taxon>Nocardiaceae</taxon>
        <taxon>Nocardia</taxon>
    </lineage>
</organism>
<keyword evidence="4" id="KW-1185">Reference proteome</keyword>
<evidence type="ECO:0000256" key="1">
    <source>
        <dbReference type="SAM" id="Phobius"/>
    </source>
</evidence>
<evidence type="ECO:0000313" key="4">
    <source>
        <dbReference type="Proteomes" id="UP001595696"/>
    </source>
</evidence>
<dbReference type="InterPro" id="IPR012171">
    <property type="entry name" value="Fatty_acid_desaturase"/>
</dbReference>